<evidence type="ECO:0000256" key="1">
    <source>
        <dbReference type="ARBA" id="ARBA00022603"/>
    </source>
</evidence>
<evidence type="ECO:0000313" key="8">
    <source>
        <dbReference type="Proteomes" id="UP000030377"/>
    </source>
</evidence>
<dbReference type="Gene3D" id="1.10.10.10">
    <property type="entry name" value="Winged helix-like DNA-binding domain superfamily/Winged helix DNA-binding domain"/>
    <property type="match status" value="1"/>
</dbReference>
<dbReference type="InterPro" id="IPR036388">
    <property type="entry name" value="WH-like_DNA-bd_sf"/>
</dbReference>
<dbReference type="RefSeq" id="WP_041958165.1">
    <property type="nucleotide sequence ID" value="NZ_JRPN01000021.1"/>
</dbReference>
<protein>
    <submittedName>
        <fullName evidence="7">Uncharacterized protein</fullName>
    </submittedName>
</protein>
<dbReference type="Proteomes" id="UP000030377">
    <property type="component" value="Unassembled WGS sequence"/>
</dbReference>
<feature type="domain" description="O-methyltransferase C-terminal" evidence="5">
    <location>
        <begin position="123"/>
        <end position="319"/>
    </location>
</feature>
<dbReference type="Gene3D" id="3.40.50.150">
    <property type="entry name" value="Vaccinia Virus protein VP39"/>
    <property type="match status" value="1"/>
</dbReference>
<feature type="active site" description="Proton acceptor" evidence="4">
    <location>
        <position position="245"/>
    </location>
</feature>
<dbReference type="InterPro" id="IPR001077">
    <property type="entry name" value="COMT_C"/>
</dbReference>
<evidence type="ECO:0000313" key="7">
    <source>
        <dbReference type="EMBL" id="KGT76058.1"/>
    </source>
</evidence>
<reference evidence="7 8" key="1">
    <citation type="submission" date="2014-09" db="EMBL/GenBank/DDBJ databases">
        <title>Draft genome of Bradyrhizobium japonicum Is-34.</title>
        <authorList>
            <person name="Tsurumaru H."/>
            <person name="Yamakawa T."/>
            <person name="Hashimoto S."/>
            <person name="Okizaki K."/>
            <person name="Kanesaki Y."/>
            <person name="Yoshikawa H."/>
            <person name="Yajima S."/>
        </authorList>
    </citation>
    <scope>NUCLEOTIDE SEQUENCE [LARGE SCALE GENOMIC DNA]</scope>
    <source>
        <strain evidence="7 8">Is-34</strain>
    </source>
</reference>
<dbReference type="InterPro" id="IPR012967">
    <property type="entry name" value="COMT_dimerisation"/>
</dbReference>
<keyword evidence="1" id="KW-0489">Methyltransferase</keyword>
<dbReference type="PIRSF" id="PIRSF005739">
    <property type="entry name" value="O-mtase"/>
    <property type="match status" value="1"/>
</dbReference>
<keyword evidence="2" id="KW-0808">Transferase</keyword>
<dbReference type="GO" id="GO:0008171">
    <property type="term" value="F:O-methyltransferase activity"/>
    <property type="evidence" value="ECO:0007669"/>
    <property type="project" value="InterPro"/>
</dbReference>
<dbReference type="InterPro" id="IPR029063">
    <property type="entry name" value="SAM-dependent_MTases_sf"/>
</dbReference>
<dbReference type="SUPFAM" id="SSF53335">
    <property type="entry name" value="S-adenosyl-L-methionine-dependent methyltransferases"/>
    <property type="match status" value="1"/>
</dbReference>
<dbReference type="Pfam" id="PF08100">
    <property type="entry name" value="Dimerisation"/>
    <property type="match status" value="1"/>
</dbReference>
<evidence type="ECO:0000256" key="2">
    <source>
        <dbReference type="ARBA" id="ARBA00022679"/>
    </source>
</evidence>
<dbReference type="SUPFAM" id="SSF46785">
    <property type="entry name" value="Winged helix' DNA-binding domain"/>
    <property type="match status" value="1"/>
</dbReference>
<dbReference type="AlphaFoldDB" id="A0A0A3YQX2"/>
<proteinExistence type="predicted"/>
<dbReference type="PANTHER" id="PTHR11746">
    <property type="entry name" value="O-METHYLTRANSFERASE"/>
    <property type="match status" value="1"/>
</dbReference>
<evidence type="ECO:0000256" key="3">
    <source>
        <dbReference type="ARBA" id="ARBA00022691"/>
    </source>
</evidence>
<dbReference type="GO" id="GO:0032259">
    <property type="term" value="P:methylation"/>
    <property type="evidence" value="ECO:0007669"/>
    <property type="project" value="UniProtKB-KW"/>
</dbReference>
<accession>A0A0A3YQX2</accession>
<dbReference type="PROSITE" id="PS51683">
    <property type="entry name" value="SAM_OMT_II"/>
    <property type="match status" value="1"/>
</dbReference>
<dbReference type="Pfam" id="PF00891">
    <property type="entry name" value="Methyltransf_2"/>
    <property type="match status" value="1"/>
</dbReference>
<evidence type="ECO:0000256" key="4">
    <source>
        <dbReference type="PIRSR" id="PIRSR005739-1"/>
    </source>
</evidence>
<evidence type="ECO:0000259" key="6">
    <source>
        <dbReference type="Pfam" id="PF08100"/>
    </source>
</evidence>
<dbReference type="CDD" id="cd02440">
    <property type="entry name" value="AdoMet_MTases"/>
    <property type="match status" value="1"/>
</dbReference>
<evidence type="ECO:0000259" key="5">
    <source>
        <dbReference type="Pfam" id="PF00891"/>
    </source>
</evidence>
<dbReference type="EMBL" id="JRPN01000021">
    <property type="protein sequence ID" value="KGT76058.1"/>
    <property type="molecule type" value="Genomic_DNA"/>
</dbReference>
<feature type="domain" description="O-methyltransferase dimerisation" evidence="6">
    <location>
        <begin position="11"/>
        <end position="83"/>
    </location>
</feature>
<keyword evidence="3" id="KW-0949">S-adenosyl-L-methionine</keyword>
<dbReference type="InterPro" id="IPR016461">
    <property type="entry name" value="COMT-like"/>
</dbReference>
<dbReference type="InterPro" id="IPR036390">
    <property type="entry name" value="WH_DNA-bd_sf"/>
</dbReference>
<sequence>MPLTQANLRLWDLLLSHRVTTIIYIAAKLGLAEFLREGPRHLDELAELTKADKGALARLLTALSTVGICSLGRDNLYSLTELGAGLDGEAEESLKRLAIFEGQILTKSWAGMLETIMTGKTAAQLLGAGNSFDLMARDPENVRMYNAAMADVTRIVAPEILRAYDFSCVSHLMDVGGGSGELIGAVAKRHPHLRATIFDLARCAESATDHLTKLGVSDRVTFVVGNFFQTIPSVADAIVMKSVIHVWNDELSLSVLRNCHQALPKTGTLLLVERLMPDHFTDADAHKEQALSDLNMLRGPGGQERTEQEYVRLLQKSGFVHRATYPAGRFSVIEANIK</sequence>
<name>A0A0A3YQX2_BRAJP</name>
<organism evidence="7 8">
    <name type="scientific">Bradyrhizobium japonicum</name>
    <dbReference type="NCBI Taxonomy" id="375"/>
    <lineage>
        <taxon>Bacteria</taxon>
        <taxon>Pseudomonadati</taxon>
        <taxon>Pseudomonadota</taxon>
        <taxon>Alphaproteobacteria</taxon>
        <taxon>Hyphomicrobiales</taxon>
        <taxon>Nitrobacteraceae</taxon>
        <taxon>Bradyrhizobium</taxon>
    </lineage>
</organism>
<dbReference type="GO" id="GO:0046983">
    <property type="term" value="F:protein dimerization activity"/>
    <property type="evidence" value="ECO:0007669"/>
    <property type="project" value="InterPro"/>
</dbReference>
<gene>
    <name evidence="7" type="ORF">MA20_29930</name>
</gene>
<comment type="caution">
    <text evidence="7">The sequence shown here is derived from an EMBL/GenBank/DDBJ whole genome shotgun (WGS) entry which is preliminary data.</text>
</comment>